<dbReference type="InterPro" id="IPR036670">
    <property type="entry name" value="SecA_X-link_sf"/>
</dbReference>
<comment type="catalytic activity">
    <reaction evidence="11">
        <text>ATP + H2O + cellular proteinSide 1 = ADP + phosphate + cellular proteinSide 2.</text>
        <dbReference type="EC" id="7.4.2.8"/>
    </reaction>
</comment>
<dbReference type="RefSeq" id="WP_380038162.1">
    <property type="nucleotide sequence ID" value="NZ_JBHSEH010000005.1"/>
</dbReference>
<dbReference type="CDD" id="cd18803">
    <property type="entry name" value="SF2_C_secA"/>
    <property type="match status" value="1"/>
</dbReference>
<sequence length="869" mass="97384">MFRVLNKVFDNNQRDVQRIIKTVVEPVNALEQETMQVEDLAAAFMDLRRRVQEGGETLDDVMVPAFALIREAGRRAIGKRHYDVQLIGGAALHQGRIAEMRTGEGKTLVATLALALNALEGRGCHLVTVNDYLARVGMEEMGLLYRTLGLTVGLASRELQPHEKQAAYACDITYVTNSELGFDYLRDNMAQSREALAMRAEHPLNFAIVDEVDSILIDEARTPLIISGAAEKATDLYYVYAKLIRRLQKGEPAEPGVRAEPTGDYTIDEKGKQVHITEAGISKIERLLSIPDLYSPENMDKAHMITQAIRARELYHREKDYIVNAEGEVIIIDEFTGRSMPGRRYGEGLHQAIEAKENVKIENENQTLATITYQNFFRLYNKFAGMTGTAKTEEKEFLDIYGSDVLVIPTNKPILRRDADDLVYRSKMGKYNAVVQEVAEMHATGRPVLIGTASIVTSEQLSDLLTQAGIRHSVLNAKFEAQEASIVAQAGRSGTVTIATNMAGRGTDIMLGGNAEYILGESIEQHLGLSRFAPEVEAFIKAISRQDPAAEMLGLQIPGMNLDFIRQAQQLQADTVADRQRVQELGGLHIIGTERHESRRIDNQLRGRAGRQGDPGSSRFYVSFEDDLMRLFANDRLVNMMDRLGMDDSQPIEAKMVTGAIEKAQARVEDRNFSTRKQLLEFDNVMSKQRDTIYAQRREVLLGPDEDVEESTEGMIADFVDLQLSIHAPADQNPETWDIEGLQAAVLDAVPQLEGFDFDSLRRGSPAEAQDRLLAAVADTFDARKEELSPTMLNSLARYVLLQVVDQHWKEHLHSMDVLRQGIGLRGYGQRDPFTEYKFEATNMFNEMIDNLKTDVTKFIFRMQFGESA</sequence>
<evidence type="ECO:0000256" key="2">
    <source>
        <dbReference type="ARBA" id="ARBA00007650"/>
    </source>
</evidence>
<gene>
    <name evidence="11 15" type="primary">secA</name>
    <name evidence="15" type="ORF">ACFOZ9_07755</name>
</gene>
<comment type="caution">
    <text evidence="15">The sequence shown here is derived from an EMBL/GenBank/DDBJ whole genome shotgun (WGS) entry which is preliminary data.</text>
</comment>
<evidence type="ECO:0000259" key="13">
    <source>
        <dbReference type="PROSITE" id="PS51192"/>
    </source>
</evidence>
<dbReference type="SUPFAM" id="SSF81886">
    <property type="entry name" value="Helical scaffold and wing domains of SecA"/>
    <property type="match status" value="1"/>
</dbReference>
<feature type="domain" description="Helicase ATP-binding" evidence="13">
    <location>
        <begin position="87"/>
        <end position="248"/>
    </location>
</feature>
<keyword evidence="3 11" id="KW-0813">Transport</keyword>
<evidence type="ECO:0000256" key="11">
    <source>
        <dbReference type="HAMAP-Rule" id="MF_01382"/>
    </source>
</evidence>
<dbReference type="PRINTS" id="PR00906">
    <property type="entry name" value="SECA"/>
</dbReference>
<keyword evidence="7 11" id="KW-0653">Protein transport</keyword>
<keyword evidence="4 11" id="KW-1003">Cell membrane</keyword>
<organism evidence="15 16">
    <name type="scientific">Deinococcus navajonensis</name>
    <dbReference type="NCBI Taxonomy" id="309884"/>
    <lineage>
        <taxon>Bacteria</taxon>
        <taxon>Thermotogati</taxon>
        <taxon>Deinococcota</taxon>
        <taxon>Deinococci</taxon>
        <taxon>Deinococcales</taxon>
        <taxon>Deinococcaceae</taxon>
        <taxon>Deinococcus</taxon>
    </lineage>
</organism>
<comment type="subunit">
    <text evidence="11">Monomer and homodimer. Part of the essential Sec protein translocation apparatus which comprises SecA, SecYEG and auxiliary proteins SecDF. Other proteins may also be involved.</text>
</comment>
<dbReference type="InterPro" id="IPR011115">
    <property type="entry name" value="SecA_DEAD"/>
</dbReference>
<comment type="function">
    <text evidence="11">Part of the Sec protein translocase complex. Interacts with the SecYEG preprotein conducting channel. Has a central role in coupling the hydrolysis of ATP to the transfer of proteins into and across the cell membrane, serving as an ATP-driven molecular motor driving the stepwise translocation of polypeptide chains across the membrane.</text>
</comment>
<dbReference type="PROSITE" id="PS01312">
    <property type="entry name" value="SECA"/>
    <property type="match status" value="1"/>
</dbReference>
<feature type="binding site" evidence="11">
    <location>
        <position position="508"/>
    </location>
    <ligand>
        <name>ATP</name>
        <dbReference type="ChEBI" id="CHEBI:30616"/>
    </ligand>
</feature>
<evidence type="ECO:0000256" key="8">
    <source>
        <dbReference type="ARBA" id="ARBA00022967"/>
    </source>
</evidence>
<dbReference type="Gene3D" id="1.10.3060.10">
    <property type="entry name" value="Helical scaffold and wing domains of SecA"/>
    <property type="match status" value="1"/>
</dbReference>
<dbReference type="Proteomes" id="UP001595998">
    <property type="component" value="Unassembled WGS sequence"/>
</dbReference>
<dbReference type="InterPro" id="IPR000185">
    <property type="entry name" value="SecA"/>
</dbReference>
<feature type="domain" description="SecA family profile" evidence="14">
    <location>
        <begin position="2"/>
        <end position="653"/>
    </location>
</feature>
<evidence type="ECO:0000313" key="16">
    <source>
        <dbReference type="Proteomes" id="UP001595998"/>
    </source>
</evidence>
<dbReference type="PANTHER" id="PTHR30612:SF0">
    <property type="entry name" value="CHLOROPLAST PROTEIN-TRANSPORTING ATPASE"/>
    <property type="match status" value="1"/>
</dbReference>
<protein>
    <recommendedName>
        <fullName evidence="11 12">Protein translocase subunit SecA</fullName>
        <ecNumber evidence="11">7.4.2.8</ecNumber>
    </recommendedName>
</protein>
<dbReference type="PROSITE" id="PS51192">
    <property type="entry name" value="HELICASE_ATP_BIND_1"/>
    <property type="match status" value="1"/>
</dbReference>
<evidence type="ECO:0000256" key="9">
    <source>
        <dbReference type="ARBA" id="ARBA00023010"/>
    </source>
</evidence>
<accession>A0ABV8XNA5</accession>
<dbReference type="EMBL" id="JBHSEH010000005">
    <property type="protein sequence ID" value="MFC4426108.1"/>
    <property type="molecule type" value="Genomic_DNA"/>
</dbReference>
<dbReference type="InterPro" id="IPR014018">
    <property type="entry name" value="SecA_motor_DEAD"/>
</dbReference>
<dbReference type="PANTHER" id="PTHR30612">
    <property type="entry name" value="SECA INNER MEMBRANE COMPONENT OF SEC PROTEIN SECRETION SYSTEM"/>
    <property type="match status" value="1"/>
</dbReference>
<dbReference type="SUPFAM" id="SSF81767">
    <property type="entry name" value="Pre-protein crosslinking domain of SecA"/>
    <property type="match status" value="1"/>
</dbReference>
<keyword evidence="5 11" id="KW-0547">Nucleotide-binding</keyword>
<evidence type="ECO:0000259" key="14">
    <source>
        <dbReference type="PROSITE" id="PS51196"/>
    </source>
</evidence>
<dbReference type="NCBIfam" id="NF009538">
    <property type="entry name" value="PRK12904.1"/>
    <property type="match status" value="1"/>
</dbReference>
<evidence type="ECO:0000256" key="6">
    <source>
        <dbReference type="ARBA" id="ARBA00022840"/>
    </source>
</evidence>
<comment type="subcellular location">
    <subcellularLocation>
        <location evidence="11">Cell membrane</location>
        <topology evidence="11">Peripheral membrane protein</topology>
        <orientation evidence="11">Cytoplasmic side</orientation>
    </subcellularLocation>
    <subcellularLocation>
        <location evidence="11">Cytoplasm</location>
    </subcellularLocation>
    <subcellularLocation>
        <location evidence="1">Membrane</location>
        <topology evidence="1">Peripheral membrane protein</topology>
    </subcellularLocation>
    <text evidence="11">Distribution is 50-50.</text>
</comment>
<reference evidence="16" key="1">
    <citation type="journal article" date="2019" name="Int. J. Syst. Evol. Microbiol.">
        <title>The Global Catalogue of Microorganisms (GCM) 10K type strain sequencing project: providing services to taxonomists for standard genome sequencing and annotation.</title>
        <authorList>
            <consortium name="The Broad Institute Genomics Platform"/>
            <consortium name="The Broad Institute Genome Sequencing Center for Infectious Disease"/>
            <person name="Wu L."/>
            <person name="Ma J."/>
        </authorList>
    </citation>
    <scope>NUCLEOTIDE SEQUENCE [LARGE SCALE GENOMIC DNA]</scope>
    <source>
        <strain evidence="16">CCUG 56029</strain>
    </source>
</reference>
<evidence type="ECO:0000256" key="7">
    <source>
        <dbReference type="ARBA" id="ARBA00022927"/>
    </source>
</evidence>
<dbReference type="EC" id="7.4.2.8" evidence="11"/>
<dbReference type="CDD" id="cd17928">
    <property type="entry name" value="DEXDc_SecA"/>
    <property type="match status" value="1"/>
</dbReference>
<dbReference type="SMART" id="SM00958">
    <property type="entry name" value="SecA_PP_bind"/>
    <property type="match status" value="1"/>
</dbReference>
<dbReference type="Pfam" id="PF01043">
    <property type="entry name" value="SecA_PP_bind"/>
    <property type="match status" value="1"/>
</dbReference>
<dbReference type="NCBIfam" id="TIGR00963">
    <property type="entry name" value="secA"/>
    <property type="match status" value="1"/>
</dbReference>
<dbReference type="Gene3D" id="3.40.50.300">
    <property type="entry name" value="P-loop containing nucleotide triphosphate hydrolases"/>
    <property type="match status" value="2"/>
</dbReference>
<evidence type="ECO:0000256" key="12">
    <source>
        <dbReference type="RuleBase" id="RU003874"/>
    </source>
</evidence>
<dbReference type="SMART" id="SM00957">
    <property type="entry name" value="SecA_DEAD"/>
    <property type="match status" value="1"/>
</dbReference>
<dbReference type="HAMAP" id="MF_01382">
    <property type="entry name" value="SecA"/>
    <property type="match status" value="1"/>
</dbReference>
<dbReference type="InterPro" id="IPR027417">
    <property type="entry name" value="P-loop_NTPase"/>
</dbReference>
<name>A0ABV8XNA5_9DEIO</name>
<keyword evidence="6 11" id="KW-0067">ATP-binding</keyword>
<comment type="similarity">
    <text evidence="2 11 12">Belongs to the SecA family.</text>
</comment>
<dbReference type="Pfam" id="PF21090">
    <property type="entry name" value="P-loop_SecA"/>
    <property type="match status" value="1"/>
</dbReference>
<evidence type="ECO:0000313" key="15">
    <source>
        <dbReference type="EMBL" id="MFC4426108.1"/>
    </source>
</evidence>
<dbReference type="InterPro" id="IPR011116">
    <property type="entry name" value="SecA_Wing/Scaffold"/>
</dbReference>
<proteinExistence type="inferred from homology"/>
<evidence type="ECO:0000256" key="4">
    <source>
        <dbReference type="ARBA" id="ARBA00022475"/>
    </source>
</evidence>
<dbReference type="SUPFAM" id="SSF52540">
    <property type="entry name" value="P-loop containing nucleoside triphosphate hydrolases"/>
    <property type="match status" value="2"/>
</dbReference>
<feature type="binding site" evidence="11">
    <location>
        <begin position="103"/>
        <end position="107"/>
    </location>
    <ligand>
        <name>ATP</name>
        <dbReference type="ChEBI" id="CHEBI:30616"/>
    </ligand>
</feature>
<dbReference type="InterPro" id="IPR044722">
    <property type="entry name" value="SecA_SF2_C"/>
</dbReference>
<dbReference type="Pfam" id="PF07517">
    <property type="entry name" value="SecA_DEAD"/>
    <property type="match status" value="1"/>
</dbReference>
<keyword evidence="8 11" id="KW-1278">Translocase</keyword>
<evidence type="ECO:0000256" key="3">
    <source>
        <dbReference type="ARBA" id="ARBA00022448"/>
    </source>
</evidence>
<dbReference type="InterPro" id="IPR011130">
    <property type="entry name" value="SecA_preprotein_X-link_dom"/>
</dbReference>
<dbReference type="PROSITE" id="PS51196">
    <property type="entry name" value="SECA_MOTOR_DEAD"/>
    <property type="match status" value="1"/>
</dbReference>
<keyword evidence="9 11" id="KW-0811">Translocation</keyword>
<dbReference type="InterPro" id="IPR014001">
    <property type="entry name" value="Helicase_ATP-bd"/>
</dbReference>
<dbReference type="Pfam" id="PF07516">
    <property type="entry name" value="SecA_SW"/>
    <property type="match status" value="1"/>
</dbReference>
<keyword evidence="16" id="KW-1185">Reference proteome</keyword>
<dbReference type="Gene3D" id="3.90.1440.10">
    <property type="entry name" value="SecA, preprotein cross-linking domain"/>
    <property type="match status" value="1"/>
</dbReference>
<dbReference type="InterPro" id="IPR036266">
    <property type="entry name" value="SecA_Wing/Scaffold_sf"/>
</dbReference>
<evidence type="ECO:0000256" key="5">
    <source>
        <dbReference type="ARBA" id="ARBA00022741"/>
    </source>
</evidence>
<keyword evidence="11" id="KW-0963">Cytoplasm</keyword>
<keyword evidence="10 11" id="KW-0472">Membrane</keyword>
<evidence type="ECO:0000256" key="10">
    <source>
        <dbReference type="ARBA" id="ARBA00023136"/>
    </source>
</evidence>
<feature type="binding site" evidence="11">
    <location>
        <position position="85"/>
    </location>
    <ligand>
        <name>ATP</name>
        <dbReference type="ChEBI" id="CHEBI:30616"/>
    </ligand>
</feature>
<dbReference type="InterPro" id="IPR020937">
    <property type="entry name" value="SecA_CS"/>
</dbReference>
<evidence type="ECO:0000256" key="1">
    <source>
        <dbReference type="ARBA" id="ARBA00004170"/>
    </source>
</evidence>